<evidence type="ECO:0000256" key="1">
    <source>
        <dbReference type="SAM" id="MobiDB-lite"/>
    </source>
</evidence>
<keyword evidence="3" id="KW-1185">Reference proteome</keyword>
<protein>
    <submittedName>
        <fullName evidence="2">Uncharacterized protein</fullName>
    </submittedName>
</protein>
<proteinExistence type="predicted"/>
<feature type="region of interest" description="Disordered" evidence="1">
    <location>
        <begin position="120"/>
        <end position="407"/>
    </location>
</feature>
<evidence type="ECO:0000313" key="3">
    <source>
        <dbReference type="Proteomes" id="UP001281761"/>
    </source>
</evidence>
<evidence type="ECO:0000313" key="2">
    <source>
        <dbReference type="EMBL" id="KAK2962722.1"/>
    </source>
</evidence>
<feature type="compositionally biased region" description="Low complexity" evidence="1">
    <location>
        <begin position="338"/>
        <end position="349"/>
    </location>
</feature>
<feature type="compositionally biased region" description="Low complexity" evidence="1">
    <location>
        <begin position="181"/>
        <end position="200"/>
    </location>
</feature>
<accession>A0ABQ9YG52</accession>
<feature type="compositionally biased region" description="Polar residues" evidence="1">
    <location>
        <begin position="397"/>
        <end position="407"/>
    </location>
</feature>
<sequence length="474" mass="52562">MAQVANQRLSIPVEVGNTRVRQERDPPTSDTIAIMQYFTPHSLRHNKLSQINPLYSHLPFTEQRQNSHLNLFTSCSSRGIKSPPLLSDPLFQLPRVLSPPVRLSREDNLFFSNAVKNYQKPVEPRQHTHIHISSRDIRRAQQRQHSPSPSDSSDSSGEPTSSGQSDMTDASSSYTSGSDFSPGSYSFSDNDSSSSNSSHSRNYRKISKHHHTRVMMKIMEKVGPDLLNKKVRVRMHTSRRRRNEELDNQSESSAVREEKMQPEPTQTRSIPPRYPQPLMSPPDVSREVTLSRPQPMQSVPDRMQEVKPPRSPPELHYLPSPSTSPVGIPTPAQNQQFSTHLPTSLTPSSIHTTQPSPPLKHTPTHLYLPSSSTASQSSIPTIPPLQPLTASPIPVTSPGTVNSSPTVKTGTPSGIMPLPLFPSSGKPVIHQSAAQNDYNVHLKLNVKPAQISPAVLTNLLPVVDKHSKGEKKKK</sequence>
<comment type="caution">
    <text evidence="2">The sequence shown here is derived from an EMBL/GenBank/DDBJ whole genome shotgun (WGS) entry which is preliminary data.</text>
</comment>
<feature type="compositionally biased region" description="Basic residues" evidence="1">
    <location>
        <begin position="229"/>
        <end position="241"/>
    </location>
</feature>
<name>A0ABQ9YG52_9EUKA</name>
<feature type="compositionally biased region" description="Polar residues" evidence="1">
    <location>
        <begin position="320"/>
        <end position="337"/>
    </location>
</feature>
<gene>
    <name evidence="2" type="ORF">BLNAU_2155</name>
</gene>
<feature type="compositionally biased region" description="Basic residues" evidence="1">
    <location>
        <begin position="201"/>
        <end position="214"/>
    </location>
</feature>
<dbReference type="EMBL" id="JARBJD010000009">
    <property type="protein sequence ID" value="KAK2962722.1"/>
    <property type="molecule type" value="Genomic_DNA"/>
</dbReference>
<feature type="compositionally biased region" description="Low complexity" evidence="1">
    <location>
        <begin position="146"/>
        <end position="166"/>
    </location>
</feature>
<dbReference type="Proteomes" id="UP001281761">
    <property type="component" value="Unassembled WGS sequence"/>
</dbReference>
<organism evidence="2 3">
    <name type="scientific">Blattamonas nauphoetae</name>
    <dbReference type="NCBI Taxonomy" id="2049346"/>
    <lineage>
        <taxon>Eukaryota</taxon>
        <taxon>Metamonada</taxon>
        <taxon>Preaxostyla</taxon>
        <taxon>Oxymonadida</taxon>
        <taxon>Blattamonas</taxon>
    </lineage>
</organism>
<feature type="compositionally biased region" description="Low complexity" evidence="1">
    <location>
        <begin position="369"/>
        <end position="380"/>
    </location>
</feature>
<feature type="compositionally biased region" description="Polar residues" evidence="1">
    <location>
        <begin position="167"/>
        <end position="179"/>
    </location>
</feature>
<reference evidence="2 3" key="1">
    <citation type="journal article" date="2022" name="bioRxiv">
        <title>Genomics of Preaxostyla Flagellates Illuminates Evolutionary Transitions and the Path Towards Mitochondrial Loss.</title>
        <authorList>
            <person name="Novak L.V.F."/>
            <person name="Treitli S.C."/>
            <person name="Pyrih J."/>
            <person name="Halakuc P."/>
            <person name="Pipaliya S.V."/>
            <person name="Vacek V."/>
            <person name="Brzon O."/>
            <person name="Soukal P."/>
            <person name="Eme L."/>
            <person name="Dacks J.B."/>
            <person name="Karnkowska A."/>
            <person name="Elias M."/>
            <person name="Hampl V."/>
        </authorList>
    </citation>
    <scope>NUCLEOTIDE SEQUENCE [LARGE SCALE GENOMIC DNA]</scope>
    <source>
        <strain evidence="2">NAU3</strain>
        <tissue evidence="2">Gut</tissue>
    </source>
</reference>